<comment type="caution">
    <text evidence="1">The sequence shown here is derived from an EMBL/GenBank/DDBJ whole genome shotgun (WGS) entry which is preliminary data.</text>
</comment>
<dbReference type="RefSeq" id="WP_346820170.1">
    <property type="nucleotide sequence ID" value="NZ_JBDKWZ010000002.1"/>
</dbReference>
<proteinExistence type="predicted"/>
<dbReference type="AlphaFoldDB" id="A0AAW9S1B6"/>
<evidence type="ECO:0000313" key="2">
    <source>
        <dbReference type="Proteomes" id="UP001403385"/>
    </source>
</evidence>
<keyword evidence="2" id="KW-1185">Reference proteome</keyword>
<evidence type="ECO:0000313" key="1">
    <source>
        <dbReference type="EMBL" id="MEN7547387.1"/>
    </source>
</evidence>
<gene>
    <name evidence="1" type="ORF">AAG747_05690</name>
</gene>
<accession>A0AAW9S1B6</accession>
<dbReference type="EMBL" id="JBDKWZ010000002">
    <property type="protein sequence ID" value="MEN7547387.1"/>
    <property type="molecule type" value="Genomic_DNA"/>
</dbReference>
<dbReference type="Proteomes" id="UP001403385">
    <property type="component" value="Unassembled WGS sequence"/>
</dbReference>
<name>A0AAW9S1B6_9BACT</name>
<reference evidence="1 2" key="1">
    <citation type="submission" date="2024-04" db="EMBL/GenBank/DDBJ databases">
        <title>Novel genus in family Flammeovirgaceae.</title>
        <authorList>
            <person name="Nguyen T.H."/>
            <person name="Vuong T.Q."/>
            <person name="Le H."/>
            <person name="Kim S.-G."/>
        </authorList>
    </citation>
    <scope>NUCLEOTIDE SEQUENCE [LARGE SCALE GENOMIC DNA]</scope>
    <source>
        <strain evidence="1 2">JCM 23209</strain>
    </source>
</reference>
<sequence>MINWKDFNPVKDPNGLTGLQRHYQKHVIKQQEFGDISQNEYLKKAKAFGKETGGIIGEVDEGNFKIKHNPETGEVFIGHTKNVKLELTTLMMDVAKTLLEMR</sequence>
<protein>
    <submittedName>
        <fullName evidence="1">Uncharacterized protein</fullName>
    </submittedName>
</protein>
<organism evidence="1 2">
    <name type="scientific">Rapidithrix thailandica</name>
    <dbReference type="NCBI Taxonomy" id="413964"/>
    <lineage>
        <taxon>Bacteria</taxon>
        <taxon>Pseudomonadati</taxon>
        <taxon>Bacteroidota</taxon>
        <taxon>Cytophagia</taxon>
        <taxon>Cytophagales</taxon>
        <taxon>Flammeovirgaceae</taxon>
        <taxon>Rapidithrix</taxon>
    </lineage>
</organism>